<evidence type="ECO:0000313" key="10">
    <source>
        <dbReference type="Proteomes" id="UP000280819"/>
    </source>
</evidence>
<dbReference type="PANTHER" id="PTHR21016">
    <property type="entry name" value="BETA-AMYLOID BINDING PROTEIN-RELATED"/>
    <property type="match status" value="1"/>
</dbReference>
<evidence type="ECO:0000256" key="4">
    <source>
        <dbReference type="ARBA" id="ARBA00022989"/>
    </source>
</evidence>
<dbReference type="Pfam" id="PF05154">
    <property type="entry name" value="TM2"/>
    <property type="match status" value="1"/>
</dbReference>
<keyword evidence="4 7" id="KW-1133">Transmembrane helix</keyword>
<feature type="domain" description="TM2" evidence="8">
    <location>
        <begin position="104"/>
        <end position="152"/>
    </location>
</feature>
<evidence type="ECO:0000256" key="3">
    <source>
        <dbReference type="ARBA" id="ARBA00022729"/>
    </source>
</evidence>
<keyword evidence="3" id="KW-0732">Signal</keyword>
<keyword evidence="2 7" id="KW-0812">Transmembrane</keyword>
<reference evidence="9 10" key="1">
    <citation type="submission" date="2018-11" db="EMBL/GenBank/DDBJ databases">
        <title>Genomes From Bacteria Associated with the Canine Oral Cavity: a Test Case for Automated Genome-Based Taxonomic Assignment.</title>
        <authorList>
            <person name="Coil D.A."/>
            <person name="Jospin G."/>
            <person name="Darling A.E."/>
            <person name="Wallis C."/>
            <person name="Davis I.J."/>
            <person name="Harris S."/>
            <person name="Eisen J.A."/>
            <person name="Holcombe L.J."/>
            <person name="O'Flynn C."/>
        </authorList>
    </citation>
    <scope>NUCLEOTIDE SEQUENCE [LARGE SCALE GENOMIC DNA]</scope>
    <source>
        <strain evidence="9 10">OH887_COT-365</strain>
    </source>
</reference>
<organism evidence="9 10">
    <name type="scientific">Arachnia propionica</name>
    <dbReference type="NCBI Taxonomy" id="1750"/>
    <lineage>
        <taxon>Bacteria</taxon>
        <taxon>Bacillati</taxon>
        <taxon>Actinomycetota</taxon>
        <taxon>Actinomycetes</taxon>
        <taxon>Propionibacteriales</taxon>
        <taxon>Propionibacteriaceae</taxon>
        <taxon>Arachnia</taxon>
    </lineage>
</organism>
<dbReference type="InterPro" id="IPR007829">
    <property type="entry name" value="TM2"/>
</dbReference>
<dbReference type="AlphaFoldDB" id="A0A3P1T2H8"/>
<evidence type="ECO:0000313" key="9">
    <source>
        <dbReference type="EMBL" id="RRD03717.1"/>
    </source>
</evidence>
<dbReference type="GO" id="GO:0016020">
    <property type="term" value="C:membrane"/>
    <property type="evidence" value="ECO:0007669"/>
    <property type="project" value="UniProtKB-SubCell"/>
</dbReference>
<gene>
    <name evidence="9" type="ORF">EII34_12995</name>
</gene>
<dbReference type="OrthoDB" id="2004788at2"/>
<name>A0A3P1T2H8_9ACTN</name>
<evidence type="ECO:0000256" key="1">
    <source>
        <dbReference type="ARBA" id="ARBA00004141"/>
    </source>
</evidence>
<evidence type="ECO:0000256" key="2">
    <source>
        <dbReference type="ARBA" id="ARBA00022692"/>
    </source>
</evidence>
<feature type="transmembrane region" description="Helical" evidence="7">
    <location>
        <begin position="132"/>
        <end position="155"/>
    </location>
</feature>
<dbReference type="InterPro" id="IPR050932">
    <property type="entry name" value="TM2D1-3-like"/>
</dbReference>
<evidence type="ECO:0000256" key="6">
    <source>
        <dbReference type="ARBA" id="ARBA00023180"/>
    </source>
</evidence>
<accession>A0A3P1T2H8</accession>
<sequence>MFAPVSWAGCSFFTSWDAVLERTALNYASRTGRTQGEVESSGLNPGRIRVIPCFAIAAERKHTLLLSTPYPPHGTSPYGAVPPHGTPGPTMPYGFDPTGRPYSDKTRLVAGLLQLFAGGFGAGRFYTGHTGIAIAQLLTCGGLGIWALIDAILMFSGSVDDVNGRPLRP</sequence>
<evidence type="ECO:0000259" key="8">
    <source>
        <dbReference type="Pfam" id="PF05154"/>
    </source>
</evidence>
<dbReference type="Proteomes" id="UP000280819">
    <property type="component" value="Unassembled WGS sequence"/>
</dbReference>
<protein>
    <submittedName>
        <fullName evidence="9">TM2 domain-containing protein</fullName>
    </submittedName>
</protein>
<dbReference type="EMBL" id="RQZG01000017">
    <property type="protein sequence ID" value="RRD03717.1"/>
    <property type="molecule type" value="Genomic_DNA"/>
</dbReference>
<dbReference type="PANTHER" id="PTHR21016:SF7">
    <property type="entry name" value="TM2 DOMAIN-CONTAINING PROTEIN 3"/>
    <property type="match status" value="1"/>
</dbReference>
<comment type="subcellular location">
    <subcellularLocation>
        <location evidence="1">Membrane</location>
        <topology evidence="1">Multi-pass membrane protein</topology>
    </subcellularLocation>
</comment>
<evidence type="ECO:0000256" key="7">
    <source>
        <dbReference type="SAM" id="Phobius"/>
    </source>
</evidence>
<proteinExistence type="predicted"/>
<comment type="caution">
    <text evidence="9">The sequence shown here is derived from an EMBL/GenBank/DDBJ whole genome shotgun (WGS) entry which is preliminary data.</text>
</comment>
<evidence type="ECO:0000256" key="5">
    <source>
        <dbReference type="ARBA" id="ARBA00023136"/>
    </source>
</evidence>
<keyword evidence="5 7" id="KW-0472">Membrane</keyword>
<keyword evidence="6" id="KW-0325">Glycoprotein</keyword>